<keyword evidence="2" id="KW-0812">Transmembrane</keyword>
<comment type="caution">
    <text evidence="3">The sequence shown here is derived from an EMBL/GenBank/DDBJ whole genome shotgun (WGS) entry which is preliminary data.</text>
</comment>
<feature type="transmembrane region" description="Helical" evidence="2">
    <location>
        <begin position="12"/>
        <end position="29"/>
    </location>
</feature>
<keyword evidence="4" id="KW-1185">Reference proteome</keyword>
<protein>
    <recommendedName>
        <fullName evidence="5">Sec-independent protein translocase protein TatA</fullName>
    </recommendedName>
</protein>
<name>A0ABP4R519_9ACTN</name>
<keyword evidence="2" id="KW-1133">Transmembrane helix</keyword>
<evidence type="ECO:0000256" key="1">
    <source>
        <dbReference type="SAM" id="MobiDB-lite"/>
    </source>
</evidence>
<reference evidence="4" key="1">
    <citation type="journal article" date="2019" name="Int. J. Syst. Evol. Microbiol.">
        <title>The Global Catalogue of Microorganisms (GCM) 10K type strain sequencing project: providing services to taxonomists for standard genome sequencing and annotation.</title>
        <authorList>
            <consortium name="The Broad Institute Genomics Platform"/>
            <consortium name="The Broad Institute Genome Sequencing Center for Infectious Disease"/>
            <person name="Wu L."/>
            <person name="Ma J."/>
        </authorList>
    </citation>
    <scope>NUCLEOTIDE SEQUENCE [LARGE SCALE GENOMIC DNA]</scope>
    <source>
        <strain evidence="4">JCM 14306</strain>
    </source>
</reference>
<proteinExistence type="predicted"/>
<dbReference type="Proteomes" id="UP001501319">
    <property type="component" value="Unassembled WGS sequence"/>
</dbReference>
<feature type="region of interest" description="Disordered" evidence="1">
    <location>
        <begin position="34"/>
        <end position="67"/>
    </location>
</feature>
<gene>
    <name evidence="3" type="ORF">GCM10009744_15040</name>
</gene>
<evidence type="ECO:0008006" key="5">
    <source>
        <dbReference type="Google" id="ProtNLM"/>
    </source>
</evidence>
<dbReference type="RefSeq" id="WP_344110156.1">
    <property type="nucleotide sequence ID" value="NZ_BAAANE010000004.1"/>
</dbReference>
<accession>A0ABP4R519</accession>
<dbReference type="EMBL" id="BAAANE010000004">
    <property type="protein sequence ID" value="GAA1628150.1"/>
    <property type="molecule type" value="Genomic_DNA"/>
</dbReference>
<evidence type="ECO:0000256" key="2">
    <source>
        <dbReference type="SAM" id="Phobius"/>
    </source>
</evidence>
<evidence type="ECO:0000313" key="3">
    <source>
        <dbReference type="EMBL" id="GAA1628150.1"/>
    </source>
</evidence>
<organism evidence="3 4">
    <name type="scientific">Kribbella alba</name>
    <dbReference type="NCBI Taxonomy" id="190197"/>
    <lineage>
        <taxon>Bacteria</taxon>
        <taxon>Bacillati</taxon>
        <taxon>Actinomycetota</taxon>
        <taxon>Actinomycetes</taxon>
        <taxon>Propionibacteriales</taxon>
        <taxon>Kribbellaceae</taxon>
        <taxon>Kribbella</taxon>
    </lineage>
</organism>
<evidence type="ECO:0000313" key="4">
    <source>
        <dbReference type="Proteomes" id="UP001501319"/>
    </source>
</evidence>
<keyword evidence="2" id="KW-0472">Membrane</keyword>
<sequence>MIALHLGGIPELAMFLGPILLIIAFLRIARRNDASAPDDEDDWNADLGDLPDQPVEGRVAGSRPSSS</sequence>